<keyword evidence="1" id="KW-0175">Coiled coil</keyword>
<feature type="region of interest" description="Disordered" evidence="2">
    <location>
        <begin position="434"/>
        <end position="475"/>
    </location>
</feature>
<gene>
    <name evidence="4" type="ORF">EJ05DRAFT_56975</name>
</gene>
<evidence type="ECO:0000256" key="1">
    <source>
        <dbReference type="SAM" id="Coils"/>
    </source>
</evidence>
<dbReference type="PANTHER" id="PTHR47219:SF15">
    <property type="entry name" value="TBC1 DOMAIN FAMILY MEMBER 12 ISOFORM X1"/>
    <property type="match status" value="1"/>
</dbReference>
<dbReference type="RefSeq" id="XP_033599599.1">
    <property type="nucleotide sequence ID" value="XM_033749764.1"/>
</dbReference>
<feature type="compositionally biased region" description="Polar residues" evidence="2">
    <location>
        <begin position="195"/>
        <end position="213"/>
    </location>
</feature>
<sequence length="678" mass="75284">MTFTSLVLLATEPPDHYKHQSPTILLPYSVNRPDSKSILCTIEELHSFPQHEYVTSLINSAHAHFDLKTQPLSLFSPEAALSTPDSLGARARVRQLVAPMHVSKMSSMPYEAGSASPPDLTTSKSSRASSIVSSNLSDIAGPTDISHFEDIGLDDTHHGSSSVLHNGGMSNEMLYPGISGLSSGAQRRLLDKRPSMTSLNSRSGSFRDLTNSAKRPAYPNLQSQVNGAMREPSLGPPGRVRRGFTTSSTSLPIHAVHRSRSPSPAGQVQPFRSSSRGSTSSRQSSSSTVGASPSLSFSRRTSWQSTRRKSAQELEAEYDEKENDDNDIPDDAYVVNIPISPRMPYDRTPSPNPSRSGSPSRTALSPYLSQRASAPASFPDSKTYKHTSLSAKTPPMESLDEVPQPSRTTSYSSVLSALDDDARVMTAALEEHATEKEAQRELEIQQGARPISVEKRGSSSKIQLPPIQKPSMMMDPLPMSKEKEAVLSRTRPSHLPPKSKEEEAKHLREYKKIMAAAQEAEKKRMSKLKADLENKDIEEASKVGIWKHLIIPNWKDFREDRRVRELWWKGIPPAARGRVWATGIGNELELTHDSYYRALKKSTEQFRLNKGEDIDQPVIKRLNRLIEDIYPTEKLFQHGMPCNQPLRDVLMAYSMYRPDVSLFPGMAVSLFLTIPSKY</sequence>
<feature type="compositionally biased region" description="Basic and acidic residues" evidence="2">
    <location>
        <begin position="434"/>
        <end position="443"/>
    </location>
</feature>
<name>A0A6A6W2J3_9PEZI</name>
<dbReference type="InterPro" id="IPR035969">
    <property type="entry name" value="Rab-GAP_TBC_sf"/>
</dbReference>
<evidence type="ECO:0000313" key="5">
    <source>
        <dbReference type="Proteomes" id="UP000799437"/>
    </source>
</evidence>
<dbReference type="PANTHER" id="PTHR47219">
    <property type="entry name" value="RAB GTPASE-ACTIVATING PROTEIN 1-LIKE"/>
    <property type="match status" value="1"/>
</dbReference>
<dbReference type="PROSITE" id="PS50086">
    <property type="entry name" value="TBC_RABGAP"/>
    <property type="match status" value="1"/>
</dbReference>
<accession>A0A6A6W2J3</accession>
<feature type="compositionally biased region" description="Low complexity" evidence="2">
    <location>
        <begin position="347"/>
        <end position="361"/>
    </location>
</feature>
<keyword evidence="5" id="KW-1185">Reference proteome</keyword>
<dbReference type="Gene3D" id="1.10.10.750">
    <property type="entry name" value="Ypt/Rab-GAP domain of gyp1p, domain 1"/>
    <property type="match status" value="1"/>
</dbReference>
<dbReference type="Proteomes" id="UP000799437">
    <property type="component" value="Unassembled WGS sequence"/>
</dbReference>
<feature type="coiled-coil region" evidence="1">
    <location>
        <begin position="500"/>
        <end position="538"/>
    </location>
</feature>
<feature type="compositionally biased region" description="Polar residues" evidence="2">
    <location>
        <begin position="288"/>
        <end position="305"/>
    </location>
</feature>
<dbReference type="SUPFAM" id="SSF47923">
    <property type="entry name" value="Ypt/Rab-GAP domain of gyp1p"/>
    <property type="match status" value="1"/>
</dbReference>
<reference evidence="4" key="1">
    <citation type="journal article" date="2020" name="Stud. Mycol.">
        <title>101 Dothideomycetes genomes: a test case for predicting lifestyles and emergence of pathogens.</title>
        <authorList>
            <person name="Haridas S."/>
            <person name="Albert R."/>
            <person name="Binder M."/>
            <person name="Bloem J."/>
            <person name="Labutti K."/>
            <person name="Salamov A."/>
            <person name="Andreopoulos B."/>
            <person name="Baker S."/>
            <person name="Barry K."/>
            <person name="Bills G."/>
            <person name="Bluhm B."/>
            <person name="Cannon C."/>
            <person name="Castanera R."/>
            <person name="Culley D."/>
            <person name="Daum C."/>
            <person name="Ezra D."/>
            <person name="Gonzalez J."/>
            <person name="Henrissat B."/>
            <person name="Kuo A."/>
            <person name="Liang C."/>
            <person name="Lipzen A."/>
            <person name="Lutzoni F."/>
            <person name="Magnuson J."/>
            <person name="Mondo S."/>
            <person name="Nolan M."/>
            <person name="Ohm R."/>
            <person name="Pangilinan J."/>
            <person name="Park H.-J."/>
            <person name="Ramirez L."/>
            <person name="Alfaro M."/>
            <person name="Sun H."/>
            <person name="Tritt A."/>
            <person name="Yoshinaga Y."/>
            <person name="Zwiers L.-H."/>
            <person name="Turgeon B."/>
            <person name="Goodwin S."/>
            <person name="Spatafora J."/>
            <person name="Crous P."/>
            <person name="Grigoriev I."/>
        </authorList>
    </citation>
    <scope>NUCLEOTIDE SEQUENCE</scope>
    <source>
        <strain evidence="4">CBS 121739</strain>
    </source>
</reference>
<dbReference type="Pfam" id="PF00566">
    <property type="entry name" value="RabGAP-TBC"/>
    <property type="match status" value="1"/>
</dbReference>
<feature type="compositionally biased region" description="Acidic residues" evidence="2">
    <location>
        <begin position="314"/>
        <end position="330"/>
    </location>
</feature>
<dbReference type="GO" id="GO:0005096">
    <property type="term" value="F:GTPase activator activity"/>
    <property type="evidence" value="ECO:0007669"/>
    <property type="project" value="TreeGrafter"/>
</dbReference>
<dbReference type="EMBL" id="ML996574">
    <property type="protein sequence ID" value="KAF2757148.1"/>
    <property type="molecule type" value="Genomic_DNA"/>
</dbReference>
<evidence type="ECO:0000313" key="4">
    <source>
        <dbReference type="EMBL" id="KAF2757148.1"/>
    </source>
</evidence>
<feature type="domain" description="Rab-GAP TBC" evidence="3">
    <location>
        <begin position="570"/>
        <end position="678"/>
    </location>
</feature>
<dbReference type="InterPro" id="IPR000195">
    <property type="entry name" value="Rab-GAP-TBC_dom"/>
</dbReference>
<proteinExistence type="predicted"/>
<dbReference type="GeneID" id="54490818"/>
<dbReference type="OrthoDB" id="289721at2759"/>
<feature type="compositionally biased region" description="Low complexity" evidence="2">
    <location>
        <begin position="272"/>
        <end position="287"/>
    </location>
</feature>
<feature type="region of interest" description="Disordered" evidence="2">
    <location>
        <begin position="192"/>
        <end position="412"/>
    </location>
</feature>
<dbReference type="Gene3D" id="1.10.8.270">
    <property type="entry name" value="putative rabgap domain of human tbc1 domain family member 14 like domains"/>
    <property type="match status" value="1"/>
</dbReference>
<dbReference type="AlphaFoldDB" id="A0A6A6W2J3"/>
<evidence type="ECO:0000256" key="2">
    <source>
        <dbReference type="SAM" id="MobiDB-lite"/>
    </source>
</evidence>
<evidence type="ECO:0000259" key="3">
    <source>
        <dbReference type="PROSITE" id="PS50086"/>
    </source>
</evidence>
<organism evidence="4 5">
    <name type="scientific">Pseudovirgaria hyperparasitica</name>
    <dbReference type="NCBI Taxonomy" id="470096"/>
    <lineage>
        <taxon>Eukaryota</taxon>
        <taxon>Fungi</taxon>
        <taxon>Dikarya</taxon>
        <taxon>Ascomycota</taxon>
        <taxon>Pezizomycotina</taxon>
        <taxon>Dothideomycetes</taxon>
        <taxon>Dothideomycetes incertae sedis</taxon>
        <taxon>Acrospermales</taxon>
        <taxon>Acrospermaceae</taxon>
        <taxon>Pseudovirgaria</taxon>
    </lineage>
</organism>
<dbReference type="GO" id="GO:0031267">
    <property type="term" value="F:small GTPase binding"/>
    <property type="evidence" value="ECO:0007669"/>
    <property type="project" value="TreeGrafter"/>
</dbReference>
<dbReference type="InterPro" id="IPR050302">
    <property type="entry name" value="Rab_GAP_TBC_domain"/>
</dbReference>
<protein>
    <recommendedName>
        <fullName evidence="3">Rab-GAP TBC domain-containing protein</fullName>
    </recommendedName>
</protein>